<keyword evidence="2" id="KW-0812">Transmembrane</keyword>
<feature type="compositionally biased region" description="Low complexity" evidence="1">
    <location>
        <begin position="1"/>
        <end position="12"/>
    </location>
</feature>
<feature type="compositionally biased region" description="Low complexity" evidence="1">
    <location>
        <begin position="68"/>
        <end position="79"/>
    </location>
</feature>
<dbReference type="Proteomes" id="UP001596455">
    <property type="component" value="Unassembled WGS sequence"/>
</dbReference>
<protein>
    <submittedName>
        <fullName evidence="3">TM2 domain-containing protein</fullName>
    </submittedName>
</protein>
<feature type="region of interest" description="Disordered" evidence="1">
    <location>
        <begin position="1"/>
        <end position="24"/>
    </location>
</feature>
<gene>
    <name evidence="3" type="ORF">ACFQQL_04660</name>
</gene>
<dbReference type="RefSeq" id="WP_382391737.1">
    <property type="nucleotide sequence ID" value="NZ_JBHTCQ010000001.1"/>
</dbReference>
<feature type="region of interest" description="Disordered" evidence="1">
    <location>
        <begin position="54"/>
        <end position="115"/>
    </location>
</feature>
<organism evidence="3 4">
    <name type="scientific">Georgenia alba</name>
    <dbReference type="NCBI Taxonomy" id="2233858"/>
    <lineage>
        <taxon>Bacteria</taxon>
        <taxon>Bacillati</taxon>
        <taxon>Actinomycetota</taxon>
        <taxon>Actinomycetes</taxon>
        <taxon>Micrococcales</taxon>
        <taxon>Bogoriellaceae</taxon>
        <taxon>Georgenia</taxon>
    </lineage>
</organism>
<sequence>MTAPGVEPENPQQQPPVEPGGKRKVDRSWFARHKILTALGVIVVIIVIASIATQGGSPEAPSGEEPTDAGQGEADQGQQPNDDEGETEEQAPENEGPADPFADLYPGFDEVSESGSGDAVVAVPASVAMVTATHDGSGNFSITVIDEANQPTGDLLVNTIGSYSGTTAYGLNQLGEPASIQVTADGAWTLDFAPMSTAPELTLPAESEGDSVFRYTGDAGTWAVSHSGQSNFTVTEYPELIPSLLVNEIGNYSGSVPAVAGPAIVTITADGTWSIQPE</sequence>
<evidence type="ECO:0000256" key="2">
    <source>
        <dbReference type="SAM" id="Phobius"/>
    </source>
</evidence>
<keyword evidence="2" id="KW-0472">Membrane</keyword>
<evidence type="ECO:0000313" key="4">
    <source>
        <dbReference type="Proteomes" id="UP001596455"/>
    </source>
</evidence>
<keyword evidence="2" id="KW-1133">Transmembrane helix</keyword>
<keyword evidence="4" id="KW-1185">Reference proteome</keyword>
<evidence type="ECO:0000313" key="3">
    <source>
        <dbReference type="EMBL" id="MFC7404392.1"/>
    </source>
</evidence>
<evidence type="ECO:0000256" key="1">
    <source>
        <dbReference type="SAM" id="MobiDB-lite"/>
    </source>
</evidence>
<proteinExistence type="predicted"/>
<name>A0ABW2Q8W7_9MICO</name>
<feature type="compositionally biased region" description="Acidic residues" evidence="1">
    <location>
        <begin position="81"/>
        <end position="92"/>
    </location>
</feature>
<feature type="transmembrane region" description="Helical" evidence="2">
    <location>
        <begin position="35"/>
        <end position="52"/>
    </location>
</feature>
<reference evidence="4" key="1">
    <citation type="journal article" date="2019" name="Int. J. Syst. Evol. Microbiol.">
        <title>The Global Catalogue of Microorganisms (GCM) 10K type strain sequencing project: providing services to taxonomists for standard genome sequencing and annotation.</title>
        <authorList>
            <consortium name="The Broad Institute Genomics Platform"/>
            <consortium name="The Broad Institute Genome Sequencing Center for Infectious Disease"/>
            <person name="Wu L."/>
            <person name="Ma J."/>
        </authorList>
    </citation>
    <scope>NUCLEOTIDE SEQUENCE [LARGE SCALE GENOMIC DNA]</scope>
    <source>
        <strain evidence="4">JCM 1490</strain>
    </source>
</reference>
<comment type="caution">
    <text evidence="3">The sequence shown here is derived from an EMBL/GenBank/DDBJ whole genome shotgun (WGS) entry which is preliminary data.</text>
</comment>
<dbReference type="EMBL" id="JBHTCQ010000001">
    <property type="protein sequence ID" value="MFC7404392.1"/>
    <property type="molecule type" value="Genomic_DNA"/>
</dbReference>
<accession>A0ABW2Q8W7</accession>